<evidence type="ECO:0000256" key="2">
    <source>
        <dbReference type="SAM" id="MobiDB-lite"/>
    </source>
</evidence>
<keyword evidence="3" id="KW-0472">Membrane</keyword>
<feature type="compositionally biased region" description="Polar residues" evidence="2">
    <location>
        <begin position="43"/>
        <end position="56"/>
    </location>
</feature>
<keyword evidence="5" id="KW-1185">Reference proteome</keyword>
<feature type="compositionally biased region" description="Polar residues" evidence="2">
    <location>
        <begin position="834"/>
        <end position="843"/>
    </location>
</feature>
<keyword evidence="3" id="KW-0812">Transmembrane</keyword>
<evidence type="ECO:0008006" key="6">
    <source>
        <dbReference type="Google" id="ProtNLM"/>
    </source>
</evidence>
<evidence type="ECO:0000256" key="3">
    <source>
        <dbReference type="SAM" id="Phobius"/>
    </source>
</evidence>
<feature type="compositionally biased region" description="Polar residues" evidence="2">
    <location>
        <begin position="198"/>
        <end position="215"/>
    </location>
</feature>
<reference evidence="4" key="1">
    <citation type="submission" date="2020-06" db="EMBL/GenBank/DDBJ databases">
        <authorList>
            <consortium name="Plant Systems Biology data submission"/>
        </authorList>
    </citation>
    <scope>NUCLEOTIDE SEQUENCE</scope>
    <source>
        <strain evidence="4">D6</strain>
    </source>
</reference>
<name>A0A9N8DED4_9STRA</name>
<protein>
    <recommendedName>
        <fullName evidence="6">Transmembrane protein</fullName>
    </recommendedName>
</protein>
<feature type="region of interest" description="Disordered" evidence="2">
    <location>
        <begin position="180"/>
        <end position="216"/>
    </location>
</feature>
<proteinExistence type="predicted"/>
<keyword evidence="3" id="KW-1133">Transmembrane helix</keyword>
<feature type="region of interest" description="Disordered" evidence="2">
    <location>
        <begin position="102"/>
        <end position="141"/>
    </location>
</feature>
<evidence type="ECO:0000256" key="1">
    <source>
        <dbReference type="SAM" id="Coils"/>
    </source>
</evidence>
<gene>
    <name evidence="4" type="ORF">SEMRO_103_G052510.1</name>
</gene>
<feature type="region of interest" description="Disordered" evidence="2">
    <location>
        <begin position="834"/>
        <end position="868"/>
    </location>
</feature>
<feature type="region of interest" description="Disordered" evidence="2">
    <location>
        <begin position="36"/>
        <end position="56"/>
    </location>
</feature>
<dbReference type="Proteomes" id="UP001153069">
    <property type="component" value="Unassembled WGS sequence"/>
</dbReference>
<feature type="transmembrane region" description="Helical" evidence="3">
    <location>
        <begin position="516"/>
        <end position="534"/>
    </location>
</feature>
<evidence type="ECO:0000313" key="4">
    <source>
        <dbReference type="EMBL" id="CAB9501247.1"/>
    </source>
</evidence>
<organism evidence="4 5">
    <name type="scientific">Seminavis robusta</name>
    <dbReference type="NCBI Taxonomy" id="568900"/>
    <lineage>
        <taxon>Eukaryota</taxon>
        <taxon>Sar</taxon>
        <taxon>Stramenopiles</taxon>
        <taxon>Ochrophyta</taxon>
        <taxon>Bacillariophyta</taxon>
        <taxon>Bacillariophyceae</taxon>
        <taxon>Bacillariophycidae</taxon>
        <taxon>Naviculales</taxon>
        <taxon>Naviculaceae</taxon>
        <taxon>Seminavis</taxon>
    </lineage>
</organism>
<comment type="caution">
    <text evidence="4">The sequence shown here is derived from an EMBL/GenBank/DDBJ whole genome shotgun (WGS) entry which is preliminary data.</text>
</comment>
<accession>A0A9N8DED4</accession>
<feature type="transmembrane region" description="Helical" evidence="3">
    <location>
        <begin position="472"/>
        <end position="496"/>
    </location>
</feature>
<evidence type="ECO:0000313" key="5">
    <source>
        <dbReference type="Proteomes" id="UP001153069"/>
    </source>
</evidence>
<sequence length="868" mass="96409">MDANRAFVEAPSEGTTCLLASTSTATVTEARVGPTFLPPDANSRASQCGDQSESSLSLNDESISNAELLCLVRNLGKKVSDLEAENQKLHLAMAACSSLAASKGRQSVSPARQRTMPSQISSTCTNPSPGGSGTSVGSASAMNKSMAHESYSSCPWVSPPYPQMFPYHALGGSVGPQWSHSVNETSASSIDRTRRGWSHQTSDNESGGSNSTKPSSAVRLIKEEVRGCNHLPAWNETLETKEVIKGNGFGSSAARSNEPVSSEGSSLVLLRPEEMREYTDEELKQVQLRPFPSRLFITEDKMEWDTGGLRTRHTDDHAHTSSFTQLRDAFKADAITKNTTAAKYALTELLDMCMGMEESEYYSFACTLASAFSEEATNTEFEESLLMHEARMNALEEARQTIKMTQPQLTRHEREGSLLRHQRERARNRFVQLLRIVFAKLKLKMLLVDKSKLNTYRLVLCMTKYNCNRLPFFFAIFPFYFKTCACSYLTLSLLSLNEGEWLGTNDQWSSTVAQNYGLALGVLLYGLLVAQQEIESTQEVFQYLYMYRHRSGTFLLGAMDFLSSVVLPIYVAMCGSLVVLASETFRDCVVNSVAILFITLIDDQLPRLLDLRTRGIVQGYLIDQAIEEYEGSDLDKPQLMPEFGDMLLTNTEESGRSFQPYEFFDGQREFPGGTRYTGIQQPHSKTTCSDQVAKRSSVTAHCLLRKVEWQYAKAPDHTTQPQIGHLRLTKLMDGSTINFVGRQKESDEAKKTFFSLTGVYIITNFSLSDDSIPRLRICGSQTIGAFLDAFEYYSLWPLDTGAKALLSRSEIAHTAAEWRASEAVLCGLPHPQAPTQFAPNRSSESMEEGETFYAALDKSTDEQPNQAG</sequence>
<feature type="compositionally biased region" description="Low complexity" evidence="2">
    <location>
        <begin position="121"/>
        <end position="140"/>
    </location>
</feature>
<feature type="transmembrane region" description="Helical" evidence="3">
    <location>
        <begin position="554"/>
        <end position="581"/>
    </location>
</feature>
<dbReference type="AlphaFoldDB" id="A0A9N8DED4"/>
<dbReference type="EMBL" id="CAICTM010000102">
    <property type="protein sequence ID" value="CAB9501247.1"/>
    <property type="molecule type" value="Genomic_DNA"/>
</dbReference>
<keyword evidence="1" id="KW-0175">Coiled coil</keyword>
<feature type="compositionally biased region" description="Polar residues" evidence="2">
    <location>
        <begin position="180"/>
        <end position="190"/>
    </location>
</feature>
<feature type="coiled-coil region" evidence="1">
    <location>
        <begin position="65"/>
        <end position="92"/>
    </location>
</feature>
<dbReference type="OrthoDB" id="54109at2759"/>
<feature type="compositionally biased region" description="Polar residues" evidence="2">
    <location>
        <begin position="104"/>
        <end position="120"/>
    </location>
</feature>